<name>A0A0M3HS02_ASCLU</name>
<dbReference type="PROSITE" id="PS00028">
    <property type="entry name" value="ZINC_FINGER_C2H2_1"/>
    <property type="match status" value="1"/>
</dbReference>
<evidence type="ECO:0000256" key="2">
    <source>
        <dbReference type="ARBA" id="ARBA00022723"/>
    </source>
</evidence>
<evidence type="ECO:0000256" key="7">
    <source>
        <dbReference type="ARBA" id="ARBA00023163"/>
    </source>
</evidence>
<feature type="region of interest" description="Disordered" evidence="10">
    <location>
        <begin position="154"/>
        <end position="197"/>
    </location>
</feature>
<dbReference type="GO" id="GO:0008270">
    <property type="term" value="F:zinc ion binding"/>
    <property type="evidence" value="ECO:0007669"/>
    <property type="project" value="UniProtKB-KW"/>
</dbReference>
<keyword evidence="4 9" id="KW-0863">Zinc-finger</keyword>
<organism evidence="12 13">
    <name type="scientific">Ascaris lumbricoides</name>
    <name type="common">Giant roundworm</name>
    <dbReference type="NCBI Taxonomy" id="6252"/>
    <lineage>
        <taxon>Eukaryota</taxon>
        <taxon>Metazoa</taxon>
        <taxon>Ecdysozoa</taxon>
        <taxon>Nematoda</taxon>
        <taxon>Chromadorea</taxon>
        <taxon>Rhabditida</taxon>
        <taxon>Spirurina</taxon>
        <taxon>Ascaridomorpha</taxon>
        <taxon>Ascaridoidea</taxon>
        <taxon>Ascarididae</taxon>
        <taxon>Ascaris</taxon>
    </lineage>
</organism>
<dbReference type="FunFam" id="3.30.160.60:FF:001896">
    <property type="entry name" value="insulinoma-associated protein 1b"/>
    <property type="match status" value="1"/>
</dbReference>
<dbReference type="GO" id="GO:0005634">
    <property type="term" value="C:nucleus"/>
    <property type="evidence" value="ECO:0007669"/>
    <property type="project" value="UniProtKB-SubCell"/>
</dbReference>
<evidence type="ECO:0000256" key="6">
    <source>
        <dbReference type="ARBA" id="ARBA00023015"/>
    </source>
</evidence>
<dbReference type="AlphaFoldDB" id="A0A0M3HS02"/>
<dbReference type="GO" id="GO:0001227">
    <property type="term" value="F:DNA-binding transcription repressor activity, RNA polymerase II-specific"/>
    <property type="evidence" value="ECO:0007669"/>
    <property type="project" value="TreeGrafter"/>
</dbReference>
<dbReference type="GO" id="GO:0000978">
    <property type="term" value="F:RNA polymerase II cis-regulatory region sequence-specific DNA binding"/>
    <property type="evidence" value="ECO:0007669"/>
    <property type="project" value="TreeGrafter"/>
</dbReference>
<keyword evidence="6" id="KW-0805">Transcription regulation</keyword>
<evidence type="ECO:0000256" key="3">
    <source>
        <dbReference type="ARBA" id="ARBA00022737"/>
    </source>
</evidence>
<feature type="region of interest" description="Disordered" evidence="10">
    <location>
        <begin position="102"/>
        <end position="132"/>
    </location>
</feature>
<dbReference type="Pfam" id="PF13912">
    <property type="entry name" value="zf-C2H2_6"/>
    <property type="match status" value="2"/>
</dbReference>
<dbReference type="PANTHER" id="PTHR15065:SF4">
    <property type="entry name" value="LD18634P"/>
    <property type="match status" value="1"/>
</dbReference>
<keyword evidence="3" id="KW-0677">Repeat</keyword>
<evidence type="ECO:0000256" key="9">
    <source>
        <dbReference type="PROSITE-ProRule" id="PRU00042"/>
    </source>
</evidence>
<evidence type="ECO:0000313" key="12">
    <source>
        <dbReference type="Proteomes" id="UP000036681"/>
    </source>
</evidence>
<dbReference type="SUPFAM" id="SSF57667">
    <property type="entry name" value="beta-beta-alpha zinc fingers"/>
    <property type="match status" value="1"/>
</dbReference>
<proteinExistence type="predicted"/>
<reference evidence="13" key="1">
    <citation type="submission" date="2017-02" db="UniProtKB">
        <authorList>
            <consortium name="WormBaseParasite"/>
        </authorList>
    </citation>
    <scope>IDENTIFICATION</scope>
</reference>
<evidence type="ECO:0000256" key="8">
    <source>
        <dbReference type="ARBA" id="ARBA00023242"/>
    </source>
</evidence>
<feature type="domain" description="C2H2-type" evidence="11">
    <location>
        <begin position="262"/>
        <end position="289"/>
    </location>
</feature>
<keyword evidence="2" id="KW-0479">Metal-binding</keyword>
<evidence type="ECO:0000313" key="13">
    <source>
        <dbReference type="WBParaSite" id="ALUE_0000517701-mRNA-1"/>
    </source>
</evidence>
<evidence type="ECO:0000256" key="10">
    <source>
        <dbReference type="SAM" id="MobiDB-lite"/>
    </source>
</evidence>
<keyword evidence="5" id="KW-0862">Zinc</keyword>
<evidence type="ECO:0000256" key="4">
    <source>
        <dbReference type="ARBA" id="ARBA00022771"/>
    </source>
</evidence>
<evidence type="ECO:0000256" key="5">
    <source>
        <dbReference type="ARBA" id="ARBA00022833"/>
    </source>
</evidence>
<sequence length="332" mass="36959">MSTGDFMARRLLGASKASPVPSCASSSGDVSPLLSAASRSNDIFANTADYAAAMQLMQLHMLCQPSLFNAFFAQIAQIGAFNNLYKETSKDVHVDALRERKRVSSQNGDEIHTKRSKGLKRLTDDKETSSPVSGMFIKETSKDVHVDALRERKRVSSQNGDEIHTKRSKGLKRLTDDKETSSPVSGMFIKDASSVPPPDELQAAADMDETAAFVNVSEESRRNIAQIENVIGDCVCALCKVKYEDVFRLAQHRCPRIMHEEYRCPECEKVFSCPANLASHRRWHKPKDTAELFECSTCLTSFDSKKSLRMHTAQCCSRTPRSLSTLLHLKMS</sequence>
<protein>
    <submittedName>
        <fullName evidence="13">C2H2-type domain-containing protein</fullName>
    </submittedName>
</protein>
<comment type="subcellular location">
    <subcellularLocation>
        <location evidence="1">Nucleus</location>
    </subcellularLocation>
</comment>
<dbReference type="InterPro" id="IPR042972">
    <property type="entry name" value="INSM1/2"/>
</dbReference>
<dbReference type="Proteomes" id="UP000036681">
    <property type="component" value="Unplaced"/>
</dbReference>
<dbReference type="InterPro" id="IPR013087">
    <property type="entry name" value="Znf_C2H2_type"/>
</dbReference>
<evidence type="ECO:0000259" key="11">
    <source>
        <dbReference type="PROSITE" id="PS50157"/>
    </source>
</evidence>
<keyword evidence="12" id="KW-1185">Reference proteome</keyword>
<dbReference type="GO" id="GO:0017053">
    <property type="term" value="C:transcription repressor complex"/>
    <property type="evidence" value="ECO:0007669"/>
    <property type="project" value="TreeGrafter"/>
</dbReference>
<dbReference type="InterPro" id="IPR036236">
    <property type="entry name" value="Znf_C2H2_sf"/>
</dbReference>
<evidence type="ECO:0000256" key="1">
    <source>
        <dbReference type="ARBA" id="ARBA00004123"/>
    </source>
</evidence>
<dbReference type="PANTHER" id="PTHR15065">
    <property type="entry name" value="INSULINOMA-ASSOCIATED 1"/>
    <property type="match status" value="1"/>
</dbReference>
<dbReference type="GO" id="GO:0030182">
    <property type="term" value="P:neuron differentiation"/>
    <property type="evidence" value="ECO:0007669"/>
    <property type="project" value="TreeGrafter"/>
</dbReference>
<dbReference type="PROSITE" id="PS50157">
    <property type="entry name" value="ZINC_FINGER_C2H2_2"/>
    <property type="match status" value="1"/>
</dbReference>
<dbReference type="Gene3D" id="3.30.160.60">
    <property type="entry name" value="Classic Zinc Finger"/>
    <property type="match status" value="1"/>
</dbReference>
<keyword evidence="7" id="KW-0804">Transcription</keyword>
<dbReference type="GO" id="GO:0010564">
    <property type="term" value="P:regulation of cell cycle process"/>
    <property type="evidence" value="ECO:0007669"/>
    <property type="project" value="TreeGrafter"/>
</dbReference>
<accession>A0A0M3HS02</accession>
<dbReference type="WBParaSite" id="ALUE_0000517701-mRNA-1">
    <property type="protein sequence ID" value="ALUE_0000517701-mRNA-1"/>
    <property type="gene ID" value="ALUE_0000517701"/>
</dbReference>
<dbReference type="SMART" id="SM00355">
    <property type="entry name" value="ZnF_C2H2"/>
    <property type="match status" value="3"/>
</dbReference>
<keyword evidence="8" id="KW-0539">Nucleus</keyword>